<dbReference type="Proteomes" id="UP000829354">
    <property type="component" value="Chromosome V"/>
</dbReference>
<sequence>MKTCNVLYLFIFLFKIPRTSAAFCSAWRVVENGDTCWGIANALGIQIENLIALNTGLNCDQLWVGQRLCTQQSSTRPDCTKFYRITSGNYCYTIWAENGLSERQLLEINPNLDCNKIAIGPQICVSFDPTLSTPKPETTKAATSINSTERSSETSDHPALPLTLQVKHVFIKAPVKCDEYTTIKTGDTCFQVAKEFHLSLQELQNQYNCDNLNIGDTLCVSEKYTCQHRYLIQSSDTCHSIGKAFKLDPLEIEEMNQDLKCDNLEVGRRMCSRNRYILFGNRSPVFHNRR</sequence>
<dbReference type="InterPro" id="IPR052210">
    <property type="entry name" value="LysM1-like"/>
</dbReference>
<organism evidence="6 7">
    <name type="scientific">Caenorhabditis briggsae</name>
    <dbReference type="NCBI Taxonomy" id="6238"/>
    <lineage>
        <taxon>Eukaryota</taxon>
        <taxon>Metazoa</taxon>
        <taxon>Ecdysozoa</taxon>
        <taxon>Nematoda</taxon>
        <taxon>Chromadorea</taxon>
        <taxon>Rhabditida</taxon>
        <taxon>Rhabditina</taxon>
        <taxon>Rhabditomorpha</taxon>
        <taxon>Rhabditoidea</taxon>
        <taxon>Rhabditidae</taxon>
        <taxon>Peloderinae</taxon>
        <taxon>Caenorhabditis</taxon>
    </lineage>
</organism>
<dbReference type="SMART" id="SM00257">
    <property type="entry name" value="LysM"/>
    <property type="match status" value="4"/>
</dbReference>
<dbReference type="EMBL" id="CP092624">
    <property type="protein sequence ID" value="UMM37436.1"/>
    <property type="molecule type" value="Genomic_DNA"/>
</dbReference>
<evidence type="ECO:0000259" key="5">
    <source>
        <dbReference type="PROSITE" id="PS51782"/>
    </source>
</evidence>
<dbReference type="Pfam" id="PF01476">
    <property type="entry name" value="LysM"/>
    <property type="match status" value="4"/>
</dbReference>
<dbReference type="PROSITE" id="PS51782">
    <property type="entry name" value="LYSM"/>
    <property type="match status" value="3"/>
</dbReference>
<feature type="signal peptide" evidence="4">
    <location>
        <begin position="1"/>
        <end position="21"/>
    </location>
</feature>
<accession>A0AAE9F3G1</accession>
<reference evidence="6 7" key="1">
    <citation type="submission" date="2022-04" db="EMBL/GenBank/DDBJ databases">
        <title>Chromosome-level reference genomes for two strains of Caenorhabditis briggsae: an improved platform for comparative genomics.</title>
        <authorList>
            <person name="Stevens L."/>
            <person name="Andersen E."/>
        </authorList>
    </citation>
    <scope>NUCLEOTIDE SEQUENCE [LARGE SCALE GENOMIC DNA]</scope>
    <source>
        <strain evidence="6">VX34</strain>
        <tissue evidence="6">Whole-organism</tissue>
    </source>
</reference>
<dbReference type="InterPro" id="IPR018392">
    <property type="entry name" value="LysM"/>
</dbReference>
<keyword evidence="4" id="KW-0732">Signal</keyword>
<dbReference type="SUPFAM" id="SSF54106">
    <property type="entry name" value="LysM domain"/>
    <property type="match status" value="4"/>
</dbReference>
<evidence type="ECO:0000256" key="4">
    <source>
        <dbReference type="SAM" id="SignalP"/>
    </source>
</evidence>
<proteinExistence type="predicted"/>
<dbReference type="CDD" id="cd00118">
    <property type="entry name" value="LysM"/>
    <property type="match status" value="1"/>
</dbReference>
<feature type="compositionally biased region" description="Polar residues" evidence="3">
    <location>
        <begin position="134"/>
        <end position="149"/>
    </location>
</feature>
<evidence type="ECO:0000313" key="6">
    <source>
        <dbReference type="EMBL" id="UMM37436.1"/>
    </source>
</evidence>
<keyword evidence="7" id="KW-1185">Reference proteome</keyword>
<dbReference type="PANTHER" id="PTHR34997">
    <property type="entry name" value="AM15"/>
    <property type="match status" value="1"/>
</dbReference>
<keyword evidence="1" id="KW-0147">Chitin-binding</keyword>
<protein>
    <recommendedName>
        <fullName evidence="5">LysM domain-containing protein</fullName>
    </recommendedName>
</protein>
<dbReference type="PANTHER" id="PTHR34997:SF1">
    <property type="entry name" value="PEPTIDOGLYCAN-BINDING LYSIN DOMAIN"/>
    <property type="match status" value="1"/>
</dbReference>
<evidence type="ECO:0000256" key="1">
    <source>
        <dbReference type="ARBA" id="ARBA00022669"/>
    </source>
</evidence>
<feature type="domain" description="LysM" evidence="5">
    <location>
        <begin position="81"/>
        <end position="125"/>
    </location>
</feature>
<feature type="domain" description="LysM" evidence="5">
    <location>
        <begin position="228"/>
        <end position="272"/>
    </location>
</feature>
<name>A0AAE9F3G1_CAEBR</name>
<evidence type="ECO:0000313" key="7">
    <source>
        <dbReference type="Proteomes" id="UP000829354"/>
    </source>
</evidence>
<dbReference type="Gene3D" id="3.10.350.10">
    <property type="entry name" value="LysM domain"/>
    <property type="match status" value="4"/>
</dbReference>
<evidence type="ECO:0000256" key="3">
    <source>
        <dbReference type="SAM" id="MobiDB-lite"/>
    </source>
</evidence>
<dbReference type="GO" id="GO:0008061">
    <property type="term" value="F:chitin binding"/>
    <property type="evidence" value="ECO:0007669"/>
    <property type="project" value="UniProtKB-KW"/>
</dbReference>
<keyword evidence="2" id="KW-0843">Virulence</keyword>
<evidence type="ECO:0000256" key="2">
    <source>
        <dbReference type="ARBA" id="ARBA00023026"/>
    </source>
</evidence>
<feature type="domain" description="LysM" evidence="5">
    <location>
        <begin position="26"/>
        <end position="70"/>
    </location>
</feature>
<gene>
    <name evidence="6" type="ORF">L5515_009193</name>
</gene>
<feature type="chain" id="PRO_5041929556" description="LysM domain-containing protein" evidence="4">
    <location>
        <begin position="22"/>
        <end position="290"/>
    </location>
</feature>
<feature type="region of interest" description="Disordered" evidence="3">
    <location>
        <begin position="134"/>
        <end position="157"/>
    </location>
</feature>
<dbReference type="AlphaFoldDB" id="A0AAE9F3G1"/>
<dbReference type="InterPro" id="IPR036779">
    <property type="entry name" value="LysM_dom_sf"/>
</dbReference>